<reference evidence="3" key="1">
    <citation type="journal article" date="2013" name="Ind. Biotechnol.">
        <title>Comparative genomics analysis of Trichoderma reesei strains.</title>
        <authorList>
            <person name="Koike H."/>
            <person name="Aerts A."/>
            <person name="LaButti K."/>
            <person name="Grigoriev I.V."/>
            <person name="Baker S.E."/>
        </authorList>
    </citation>
    <scope>NUCLEOTIDE SEQUENCE [LARGE SCALE GENOMIC DNA]</scope>
    <source>
        <strain evidence="3">ATCC 56765 / BCRC 32924 / NRRL 11460 / Rut C-30</strain>
    </source>
</reference>
<evidence type="ECO:0000313" key="2">
    <source>
        <dbReference type="EMBL" id="ETS02239.1"/>
    </source>
</evidence>
<gene>
    <name evidence="2" type="ORF">M419DRAFT_78918</name>
</gene>
<evidence type="ECO:0000313" key="3">
    <source>
        <dbReference type="Proteomes" id="UP000024376"/>
    </source>
</evidence>
<dbReference type="Proteomes" id="UP000024376">
    <property type="component" value="Unassembled WGS sequence"/>
</dbReference>
<sequence>MRLPVLLLLWPLALLCLSGALANKHSGKYELILYWRLRQFTIQGLGEGTNIVAPKCPGDCTFEDFIKTVTQTEKGQKLLDSKGKPIKTADGKPLFERFPDWTKMDFTPFKTDELFSDPEAAAKEIDKVGFTGQFIRDSQFGAEMTFDQLIVKIEEVIDDTKKALAKDGIDLKKTYFKEITDLLPIIANARRKGGAASVLQKFKNWAAKTAKLENLRIVMKPPISRPPFVYEQIDFEATYNANSQKVGIQAWKEQIEKFAGTFNSSGQGLSHAEVVRSLEDLHRKLVNGCK</sequence>
<name>A0A024SA62_HYPJR</name>
<protein>
    <submittedName>
        <fullName evidence="2">Uncharacterized protein</fullName>
    </submittedName>
</protein>
<accession>A0A024SA62</accession>
<feature type="signal peptide" evidence="1">
    <location>
        <begin position="1"/>
        <end position="22"/>
    </location>
</feature>
<evidence type="ECO:0000256" key="1">
    <source>
        <dbReference type="SAM" id="SignalP"/>
    </source>
</evidence>
<keyword evidence="1" id="KW-0732">Signal</keyword>
<dbReference type="AlphaFoldDB" id="A0A024SA62"/>
<dbReference type="OrthoDB" id="4895973at2759"/>
<organism evidence="2 3">
    <name type="scientific">Hypocrea jecorina (strain ATCC 56765 / BCRC 32924 / NRRL 11460 / Rut C-30)</name>
    <name type="common">Trichoderma reesei</name>
    <dbReference type="NCBI Taxonomy" id="1344414"/>
    <lineage>
        <taxon>Eukaryota</taxon>
        <taxon>Fungi</taxon>
        <taxon>Dikarya</taxon>
        <taxon>Ascomycota</taxon>
        <taxon>Pezizomycotina</taxon>
        <taxon>Sordariomycetes</taxon>
        <taxon>Hypocreomycetidae</taxon>
        <taxon>Hypocreales</taxon>
        <taxon>Hypocreaceae</taxon>
        <taxon>Trichoderma</taxon>
    </lineage>
</organism>
<dbReference type="KEGG" id="trr:M419DRAFT_78918"/>
<dbReference type="HOGENOM" id="CLU_959966_0_0_1"/>
<proteinExistence type="predicted"/>
<feature type="chain" id="PRO_5001537101" evidence="1">
    <location>
        <begin position="23"/>
        <end position="290"/>
    </location>
</feature>
<dbReference type="EMBL" id="KI911146">
    <property type="protein sequence ID" value="ETS02239.1"/>
    <property type="molecule type" value="Genomic_DNA"/>
</dbReference>